<comment type="caution">
    <text evidence="1">The sequence shown here is derived from an EMBL/GenBank/DDBJ whole genome shotgun (WGS) entry which is preliminary data.</text>
</comment>
<accession>A0A3A3FFA9</accession>
<keyword evidence="2" id="KW-1185">Reference proteome</keyword>
<dbReference type="Proteomes" id="UP000265955">
    <property type="component" value="Unassembled WGS sequence"/>
</dbReference>
<reference evidence="2" key="1">
    <citation type="submission" date="2018-09" db="EMBL/GenBank/DDBJ databases">
        <authorList>
            <person name="Zhu H."/>
        </authorList>
    </citation>
    <scope>NUCLEOTIDE SEQUENCE [LARGE SCALE GENOMIC DNA]</scope>
    <source>
        <strain evidence="2">K1R23-30</strain>
    </source>
</reference>
<organism evidence="1 2">
    <name type="scientific">Noviherbaspirillum saxi</name>
    <dbReference type="NCBI Taxonomy" id="2320863"/>
    <lineage>
        <taxon>Bacteria</taxon>
        <taxon>Pseudomonadati</taxon>
        <taxon>Pseudomonadota</taxon>
        <taxon>Betaproteobacteria</taxon>
        <taxon>Burkholderiales</taxon>
        <taxon>Oxalobacteraceae</taxon>
        <taxon>Noviherbaspirillum</taxon>
    </lineage>
</organism>
<dbReference type="EMBL" id="QYUO01000003">
    <property type="protein sequence ID" value="RJF92021.1"/>
    <property type="molecule type" value="Genomic_DNA"/>
</dbReference>
<dbReference type="InterPro" id="IPR027417">
    <property type="entry name" value="P-loop_NTPase"/>
</dbReference>
<gene>
    <name evidence="1" type="ORF">D3871_25515</name>
</gene>
<proteinExistence type="predicted"/>
<evidence type="ECO:0008006" key="3">
    <source>
        <dbReference type="Google" id="ProtNLM"/>
    </source>
</evidence>
<sequence>MVEKIAELLGVLFIKIDMSSTTLAKLQGEQKSGQVKQGKQDLEELVGKLALEIVRSGVSNPLVFFDEANLNANNMASYMKFLLQASPVLNVPSCNIKIPLNRINLIFASNDVVKDAALAQRFPIITFQALTEDQKIAAASEKFSVIIERIKTQHGDEFAGKVQNVFDH</sequence>
<name>A0A3A3FFA9_9BURK</name>
<dbReference type="AlphaFoldDB" id="A0A3A3FFA9"/>
<dbReference type="Gene3D" id="3.40.50.300">
    <property type="entry name" value="P-loop containing nucleotide triphosphate hydrolases"/>
    <property type="match status" value="1"/>
</dbReference>
<protein>
    <recommendedName>
        <fullName evidence="3">ATPase AAA-type core domain-containing protein</fullName>
    </recommendedName>
</protein>
<evidence type="ECO:0000313" key="2">
    <source>
        <dbReference type="Proteomes" id="UP000265955"/>
    </source>
</evidence>
<evidence type="ECO:0000313" key="1">
    <source>
        <dbReference type="EMBL" id="RJF92021.1"/>
    </source>
</evidence>
<dbReference type="SUPFAM" id="SSF52540">
    <property type="entry name" value="P-loop containing nucleoside triphosphate hydrolases"/>
    <property type="match status" value="1"/>
</dbReference>